<dbReference type="GO" id="GO:0030288">
    <property type="term" value="C:outer membrane-bounded periplasmic space"/>
    <property type="evidence" value="ECO:0007669"/>
    <property type="project" value="TreeGrafter"/>
</dbReference>
<keyword evidence="6" id="KW-1185">Reference proteome</keyword>
<keyword evidence="5" id="KW-0813">Transport</keyword>
<keyword evidence="5" id="KW-0762">Sugar transport</keyword>
<dbReference type="Proteomes" id="UP000521922">
    <property type="component" value="Unassembled WGS sequence"/>
</dbReference>
<accession>A0A7Y9J392</accession>
<dbReference type="SUPFAM" id="SSF53822">
    <property type="entry name" value="Periplasmic binding protein-like I"/>
    <property type="match status" value="1"/>
</dbReference>
<reference evidence="5 6" key="1">
    <citation type="submission" date="2020-07" db="EMBL/GenBank/DDBJ databases">
        <title>Sequencing the genomes of 1000 actinobacteria strains.</title>
        <authorList>
            <person name="Klenk H.-P."/>
        </authorList>
    </citation>
    <scope>NUCLEOTIDE SEQUENCE [LARGE SCALE GENOMIC DNA]</scope>
    <source>
        <strain evidence="5 6">DSM 7487</strain>
    </source>
</reference>
<evidence type="ECO:0000313" key="6">
    <source>
        <dbReference type="Proteomes" id="UP000521922"/>
    </source>
</evidence>
<dbReference type="InterPro" id="IPR050555">
    <property type="entry name" value="Bact_Solute-Bind_Prot2"/>
</dbReference>
<feature type="domain" description="Periplasmic binding protein" evidence="4">
    <location>
        <begin position="111"/>
        <end position="327"/>
    </location>
</feature>
<dbReference type="Pfam" id="PF13407">
    <property type="entry name" value="Peripla_BP_4"/>
    <property type="match status" value="1"/>
</dbReference>
<dbReference type="Gene3D" id="3.40.50.2300">
    <property type="match status" value="2"/>
</dbReference>
<dbReference type="RefSeq" id="WP_179757301.1">
    <property type="nucleotide sequence ID" value="NZ_BAAAGN010000024.1"/>
</dbReference>
<evidence type="ECO:0000259" key="4">
    <source>
        <dbReference type="Pfam" id="PF13407"/>
    </source>
</evidence>
<protein>
    <submittedName>
        <fullName evidence="5">ABC-type sugar transport system substrate-binding protein</fullName>
    </submittedName>
</protein>
<comment type="subcellular location">
    <subcellularLocation>
        <location evidence="1">Cell envelope</location>
    </subcellularLocation>
</comment>
<comment type="caution">
    <text evidence="5">The sequence shown here is derived from an EMBL/GenBank/DDBJ whole genome shotgun (WGS) entry which is preliminary data.</text>
</comment>
<comment type="similarity">
    <text evidence="2">Belongs to the bacterial solute-binding protein 2 family.</text>
</comment>
<dbReference type="GO" id="GO:0030246">
    <property type="term" value="F:carbohydrate binding"/>
    <property type="evidence" value="ECO:0007669"/>
    <property type="project" value="TreeGrafter"/>
</dbReference>
<dbReference type="PANTHER" id="PTHR30036">
    <property type="entry name" value="D-XYLOSE-BINDING PERIPLASMIC PROTEIN"/>
    <property type="match status" value="1"/>
</dbReference>
<name>A0A7Y9J392_9ACTN</name>
<dbReference type="PANTHER" id="PTHR30036:SF7">
    <property type="entry name" value="ABC TRANSPORTER PERIPLASMIC-BINDING PROTEIN YPHF"/>
    <property type="match status" value="1"/>
</dbReference>
<feature type="chain" id="PRO_5030950748" evidence="3">
    <location>
        <begin position="22"/>
        <end position="410"/>
    </location>
</feature>
<dbReference type="InterPro" id="IPR028082">
    <property type="entry name" value="Peripla_BP_I"/>
</dbReference>
<gene>
    <name evidence="5" type="ORF">BJ968_004726</name>
</gene>
<keyword evidence="3" id="KW-0732">Signal</keyword>
<evidence type="ECO:0000256" key="1">
    <source>
        <dbReference type="ARBA" id="ARBA00004196"/>
    </source>
</evidence>
<dbReference type="EMBL" id="JACCBB010000002">
    <property type="protein sequence ID" value="NYD25117.1"/>
    <property type="molecule type" value="Genomic_DNA"/>
</dbReference>
<dbReference type="InterPro" id="IPR025997">
    <property type="entry name" value="SBP_2_dom"/>
</dbReference>
<organism evidence="5 6">
    <name type="scientific">Kineococcus aurantiacus</name>
    <dbReference type="NCBI Taxonomy" id="37633"/>
    <lineage>
        <taxon>Bacteria</taxon>
        <taxon>Bacillati</taxon>
        <taxon>Actinomycetota</taxon>
        <taxon>Actinomycetes</taxon>
        <taxon>Kineosporiales</taxon>
        <taxon>Kineosporiaceae</taxon>
        <taxon>Kineococcus</taxon>
    </lineage>
</organism>
<evidence type="ECO:0000256" key="2">
    <source>
        <dbReference type="ARBA" id="ARBA00007639"/>
    </source>
</evidence>
<sequence>MAVVAGLLTATLALSACGGGADTSSENSTAATADKPLRSDDAAAIQALFTQATLADVNIGTVDKSIQDAFAVAAAQLPADKQKLALECWEKNTCTVPGGGDVIVGIADGFAGNTWRQYSKMEAILQALAYPNIGKIMYVDAKSNLATMQSNVRSLVAQGAKVIVSYNDFGDAMKPTYAAAQRSGAKVALYTTPVGSATKQDVAAQVLPDNCQLGKDQADATAAAIGGSGQVAYFNGTPGNPAGVIWNKCATDQFKAKYPGITVARSLDTNWTPDGYYKAASAVIASGAPVKAILTDYAEPMVQVFKAYQQAGVKPPAFITSTCNNGLNKAWSQAQGTPEAFDLYYTNGTNWTARVALTAAMEDLAGAELPEKIVFPQPFVKASATSWVQDRGEDYVESTLIPADLLNQMN</sequence>
<evidence type="ECO:0000256" key="3">
    <source>
        <dbReference type="SAM" id="SignalP"/>
    </source>
</evidence>
<dbReference type="AlphaFoldDB" id="A0A7Y9J392"/>
<evidence type="ECO:0000313" key="5">
    <source>
        <dbReference type="EMBL" id="NYD25117.1"/>
    </source>
</evidence>
<feature type="signal peptide" evidence="3">
    <location>
        <begin position="1"/>
        <end position="21"/>
    </location>
</feature>
<proteinExistence type="inferred from homology"/>